<accession>A0A0D4C2I5</accession>
<dbReference type="AlphaFoldDB" id="A0A0D4C2I5"/>
<dbReference type="InterPro" id="IPR028098">
    <property type="entry name" value="Glyco_trans_4-like_N"/>
</dbReference>
<dbReference type="EMBL" id="CP011005">
    <property type="protein sequence ID" value="AJT42561.1"/>
    <property type="molecule type" value="Genomic_DNA"/>
</dbReference>
<evidence type="ECO:0000256" key="1">
    <source>
        <dbReference type="ARBA" id="ARBA00022676"/>
    </source>
</evidence>
<sequence>MTRVVTHLSGANQGGAERQLLALIRTAVARQDAEYRHEVILVRDGPLAAEFAALVPTVVLNKKGLIDFAFIRQLRAELKKRRPDIVHSWAPTPNLWAPLVSRSLPGPLAARTVMAEVGLDEWKGKILKFADWLSYRCADLVVGCARAVTEAAIRRGASAARTDTVYLGVEVPAWPDRAPKPGRVQLLGRVDFRKGHQLMLDIWPEIKAAVPEAELVMAGAAVSADELELKASLAAQIAGQPVLTESVQLLDQVNPQEYLAQAAVLVVPSTSEGLPNVVLEAFSHRVPVVATEVGGIPELVNHGQGGWTVPAGDQQAFRDALIIALQNPEQAQQRADAGRQAVAEMTLDRSLAEWETLYDRLLDSSGVMKRRQARAAQR</sequence>
<dbReference type="RefSeq" id="WP_045076432.1">
    <property type="nucleotide sequence ID" value="NZ_CP011005.1"/>
</dbReference>
<evidence type="ECO:0000256" key="2">
    <source>
        <dbReference type="ARBA" id="ARBA00022679"/>
    </source>
</evidence>
<dbReference type="OrthoDB" id="9772485at2"/>
<dbReference type="HOGENOM" id="CLU_009583_0_3_11"/>
<dbReference type="GO" id="GO:0016757">
    <property type="term" value="F:glycosyltransferase activity"/>
    <property type="evidence" value="ECO:0007669"/>
    <property type="project" value="UniProtKB-KW"/>
</dbReference>
<dbReference type="KEGG" id="ari:UM93_15655"/>
<gene>
    <name evidence="4" type="ORF">UM93_15655</name>
</gene>
<dbReference type="Gene3D" id="3.40.50.2000">
    <property type="entry name" value="Glycogen Phosphorylase B"/>
    <property type="match status" value="2"/>
</dbReference>
<organism evidence="4 5">
    <name type="scientific">Psychromicrobium lacuslunae</name>
    <dbReference type="NCBI Taxonomy" id="1618207"/>
    <lineage>
        <taxon>Bacteria</taxon>
        <taxon>Bacillati</taxon>
        <taxon>Actinomycetota</taxon>
        <taxon>Actinomycetes</taxon>
        <taxon>Micrococcales</taxon>
        <taxon>Micrococcaceae</taxon>
        <taxon>Psychromicrobium</taxon>
    </lineage>
</organism>
<evidence type="ECO:0000259" key="3">
    <source>
        <dbReference type="Pfam" id="PF13439"/>
    </source>
</evidence>
<feature type="domain" description="Glycosyltransferase subfamily 4-like N-terminal" evidence="3">
    <location>
        <begin position="14"/>
        <end position="170"/>
    </location>
</feature>
<protein>
    <recommendedName>
        <fullName evidence="3">Glycosyltransferase subfamily 4-like N-terminal domain-containing protein</fullName>
    </recommendedName>
</protein>
<name>A0A0D4C2I5_9MICC</name>
<keyword evidence="1" id="KW-0328">Glycosyltransferase</keyword>
<dbReference type="SUPFAM" id="SSF53756">
    <property type="entry name" value="UDP-Glycosyltransferase/glycogen phosphorylase"/>
    <property type="match status" value="1"/>
</dbReference>
<dbReference type="PANTHER" id="PTHR12526">
    <property type="entry name" value="GLYCOSYLTRANSFERASE"/>
    <property type="match status" value="1"/>
</dbReference>
<reference evidence="4 5" key="1">
    <citation type="journal article" date="2015" name="Genome Announc.">
        <title>Complete Genome Sequencing of Protease-Producing Novel Arthrobacter sp. Strain IHBB 11108 Using PacBio Single-Molecule Real-Time Sequencing Technology.</title>
        <authorList>
            <person name="Kiran S."/>
            <person name="Swarnkar M.K."/>
            <person name="Pal M."/>
            <person name="Thakur R."/>
            <person name="Tewari R."/>
            <person name="Singh A.K."/>
            <person name="Gulati A."/>
        </authorList>
    </citation>
    <scope>NUCLEOTIDE SEQUENCE [LARGE SCALE GENOMIC DNA]</scope>
    <source>
        <strain evidence="4 5">IHBB 11108</strain>
    </source>
</reference>
<evidence type="ECO:0000313" key="5">
    <source>
        <dbReference type="Proteomes" id="UP000061839"/>
    </source>
</evidence>
<dbReference type="STRING" id="1618207.UM93_15655"/>
<dbReference type="Pfam" id="PF13692">
    <property type="entry name" value="Glyco_trans_1_4"/>
    <property type="match status" value="1"/>
</dbReference>
<dbReference type="Pfam" id="PF13439">
    <property type="entry name" value="Glyco_transf_4"/>
    <property type="match status" value="1"/>
</dbReference>
<proteinExistence type="predicted"/>
<evidence type="ECO:0000313" key="4">
    <source>
        <dbReference type="EMBL" id="AJT42561.1"/>
    </source>
</evidence>
<dbReference type="PATRIC" id="fig|1618207.4.peg.3186"/>
<dbReference type="Proteomes" id="UP000061839">
    <property type="component" value="Chromosome"/>
</dbReference>
<keyword evidence="2" id="KW-0808">Transferase</keyword>
<keyword evidence="5" id="KW-1185">Reference proteome</keyword>